<feature type="signal peptide" evidence="2">
    <location>
        <begin position="1"/>
        <end position="20"/>
    </location>
</feature>
<keyword evidence="1" id="KW-1015">Disulfide bond</keyword>
<sequence length="87" mass="10053">MKLWIHLPVLFLIIYQGLQAEAGARGYVPKRCLLPPQFGPCIGRKLRWHYDSKISKCRVFPYGGCKGNTNNFETEEKCRKICRKSGH</sequence>
<dbReference type="PROSITE" id="PS00280">
    <property type="entry name" value="BPTI_KUNITZ_1"/>
    <property type="match status" value="1"/>
</dbReference>
<evidence type="ECO:0000313" key="5">
    <source>
        <dbReference type="RefSeq" id="XP_060059460.1"/>
    </source>
</evidence>
<protein>
    <submittedName>
        <fullName evidence="5">Hemolymph trypsin inhibitor B-like isoform X1</fullName>
    </submittedName>
</protein>
<dbReference type="InterPro" id="IPR020901">
    <property type="entry name" value="Prtase_inh_Kunz-CS"/>
</dbReference>
<organism evidence="4 5">
    <name type="scientific">Erinaceus europaeus</name>
    <name type="common">Western European hedgehog</name>
    <dbReference type="NCBI Taxonomy" id="9365"/>
    <lineage>
        <taxon>Eukaryota</taxon>
        <taxon>Metazoa</taxon>
        <taxon>Chordata</taxon>
        <taxon>Craniata</taxon>
        <taxon>Vertebrata</taxon>
        <taxon>Euteleostomi</taxon>
        <taxon>Mammalia</taxon>
        <taxon>Eutheria</taxon>
        <taxon>Laurasiatheria</taxon>
        <taxon>Eulipotyphla</taxon>
        <taxon>Erinaceidae</taxon>
        <taxon>Erinaceinae</taxon>
        <taxon>Erinaceus</taxon>
    </lineage>
</organism>
<dbReference type="RefSeq" id="XP_060059460.1">
    <property type="nucleotide sequence ID" value="XM_060203477.1"/>
</dbReference>
<dbReference type="SUPFAM" id="SSF57362">
    <property type="entry name" value="BPTI-like"/>
    <property type="match status" value="1"/>
</dbReference>
<dbReference type="PRINTS" id="PR00759">
    <property type="entry name" value="BASICPTASE"/>
</dbReference>
<reference evidence="5" key="2">
    <citation type="submission" date="2025-08" db="UniProtKB">
        <authorList>
            <consortium name="RefSeq"/>
        </authorList>
    </citation>
    <scope>IDENTIFICATION</scope>
</reference>
<name>A0ABM3YEF8_ERIEU</name>
<dbReference type="InterPro" id="IPR002223">
    <property type="entry name" value="Kunitz_BPTI"/>
</dbReference>
<evidence type="ECO:0000256" key="2">
    <source>
        <dbReference type="SAM" id="SignalP"/>
    </source>
</evidence>
<feature type="domain" description="BPTI/Kunitz inhibitor" evidence="3">
    <location>
        <begin position="32"/>
        <end position="82"/>
    </location>
</feature>
<evidence type="ECO:0000256" key="1">
    <source>
        <dbReference type="ARBA" id="ARBA00023157"/>
    </source>
</evidence>
<feature type="chain" id="PRO_5045153661" evidence="2">
    <location>
        <begin position="21"/>
        <end position="87"/>
    </location>
</feature>
<proteinExistence type="predicted"/>
<keyword evidence="4" id="KW-1185">Reference proteome</keyword>
<dbReference type="PANTHER" id="PTHR10083">
    <property type="entry name" value="KUNITZ-TYPE PROTEASE INHIBITOR-RELATED"/>
    <property type="match status" value="1"/>
</dbReference>
<dbReference type="GeneID" id="132541919"/>
<keyword evidence="2" id="KW-0732">Signal</keyword>
<dbReference type="CDD" id="cd00109">
    <property type="entry name" value="Kunitz-type"/>
    <property type="match status" value="1"/>
</dbReference>
<dbReference type="PROSITE" id="PS50279">
    <property type="entry name" value="BPTI_KUNITZ_2"/>
    <property type="match status" value="1"/>
</dbReference>
<evidence type="ECO:0000259" key="3">
    <source>
        <dbReference type="PROSITE" id="PS50279"/>
    </source>
</evidence>
<dbReference type="Proteomes" id="UP001652624">
    <property type="component" value="Chromosome 1"/>
</dbReference>
<dbReference type="SMART" id="SM00131">
    <property type="entry name" value="KU"/>
    <property type="match status" value="1"/>
</dbReference>
<dbReference type="Gene3D" id="4.10.410.10">
    <property type="entry name" value="Pancreatic trypsin inhibitor Kunitz domain"/>
    <property type="match status" value="1"/>
</dbReference>
<accession>A0ABM3YEF8</accession>
<gene>
    <name evidence="5" type="primary">LOC132541919</name>
</gene>
<dbReference type="InterPro" id="IPR050098">
    <property type="entry name" value="TFPI/VKTCI-like"/>
</dbReference>
<reference evidence="4" key="1">
    <citation type="submission" date="2025-05" db="UniProtKB">
        <authorList>
            <consortium name="RefSeq"/>
        </authorList>
    </citation>
    <scope>NUCLEOTIDE SEQUENCE [LARGE SCALE GENOMIC DNA]</scope>
</reference>
<dbReference type="PANTHER" id="PTHR10083:SF374">
    <property type="entry name" value="BPTI_KUNITZ INHIBITOR DOMAIN-CONTAINING PROTEIN"/>
    <property type="match status" value="1"/>
</dbReference>
<dbReference type="InterPro" id="IPR036880">
    <property type="entry name" value="Kunitz_BPTI_sf"/>
</dbReference>
<dbReference type="Pfam" id="PF00014">
    <property type="entry name" value="Kunitz_BPTI"/>
    <property type="match status" value="1"/>
</dbReference>
<evidence type="ECO:0000313" key="4">
    <source>
        <dbReference type="Proteomes" id="UP001652624"/>
    </source>
</evidence>